<gene>
    <name evidence="1" type="ORF">PFLmoz3_02834</name>
</gene>
<dbReference type="EMBL" id="LCYA01000077">
    <property type="protein sequence ID" value="KWV87551.1"/>
    <property type="molecule type" value="Genomic_DNA"/>
</dbReference>
<dbReference type="AlphaFoldDB" id="A0A120G7P0"/>
<name>A0A120G7P0_PSEFL</name>
<dbReference type="PATRIC" id="fig|294.194.peg.3148"/>
<dbReference type="Proteomes" id="UP000061348">
    <property type="component" value="Unassembled WGS sequence"/>
</dbReference>
<protein>
    <submittedName>
        <fullName evidence="1">Uncharacterized protein</fullName>
    </submittedName>
</protein>
<organism evidence="1 2">
    <name type="scientific">Pseudomonas fluorescens</name>
    <dbReference type="NCBI Taxonomy" id="294"/>
    <lineage>
        <taxon>Bacteria</taxon>
        <taxon>Pseudomonadati</taxon>
        <taxon>Pseudomonadota</taxon>
        <taxon>Gammaproteobacteria</taxon>
        <taxon>Pseudomonadales</taxon>
        <taxon>Pseudomonadaceae</taxon>
        <taxon>Pseudomonas</taxon>
    </lineage>
</organism>
<evidence type="ECO:0000313" key="2">
    <source>
        <dbReference type="Proteomes" id="UP000061348"/>
    </source>
</evidence>
<sequence>MHRFVQIVPGKHAFEVSLCSRSPVFYRGAQCYKGLMRALDIVVVFCRRDLQVLGGVLIVRSPSNDPVHRCPIKQRFCFDGMKQHHLLRRLGLEDGALQHLVIGEGAAGALC</sequence>
<reference evidence="1 2" key="1">
    <citation type="submission" date="2015-05" db="EMBL/GenBank/DDBJ databases">
        <title>A genomic and transcriptomic approach to investigate the blue pigment phenotype in Pseudomonas fluorescens.</title>
        <authorList>
            <person name="Andreani N.A."/>
            <person name="Cardazzo B."/>
        </authorList>
    </citation>
    <scope>NUCLEOTIDE SEQUENCE [LARGE SCALE GENOMIC DNA]</scope>
    <source>
        <strain evidence="1 2">Ps_22</strain>
    </source>
</reference>
<comment type="caution">
    <text evidence="1">The sequence shown here is derived from an EMBL/GenBank/DDBJ whole genome shotgun (WGS) entry which is preliminary data.</text>
</comment>
<accession>A0A120G7P0</accession>
<evidence type="ECO:0000313" key="1">
    <source>
        <dbReference type="EMBL" id="KWV87551.1"/>
    </source>
</evidence>
<proteinExistence type="predicted"/>